<dbReference type="InterPro" id="IPR003010">
    <property type="entry name" value="C-N_Hydrolase"/>
</dbReference>
<dbReference type="Gene3D" id="3.60.110.10">
    <property type="entry name" value="Carbon-nitrogen hydrolase"/>
    <property type="match status" value="1"/>
</dbReference>
<evidence type="ECO:0000256" key="1">
    <source>
        <dbReference type="ARBA" id="ARBA00004651"/>
    </source>
</evidence>
<dbReference type="InterPro" id="IPR004563">
    <property type="entry name" value="Apolipo_AcylTrfase"/>
</dbReference>
<feature type="transmembrane region" description="Helical" evidence="8">
    <location>
        <begin position="115"/>
        <end position="135"/>
    </location>
</feature>
<reference evidence="10 11" key="1">
    <citation type="submission" date="2020-07" db="EMBL/GenBank/DDBJ databases">
        <title>Sequencing the genomes of 1000 actinobacteria strains.</title>
        <authorList>
            <person name="Klenk H.-P."/>
        </authorList>
    </citation>
    <scope>NUCLEOTIDE SEQUENCE [LARGE SCALE GENOMIC DNA]</scope>
    <source>
        <strain evidence="10 11">DSM 22083</strain>
    </source>
</reference>
<dbReference type="NCBIfam" id="TIGR00546">
    <property type="entry name" value="lnt"/>
    <property type="match status" value="1"/>
</dbReference>
<dbReference type="HAMAP" id="MF_01148">
    <property type="entry name" value="Lnt"/>
    <property type="match status" value="1"/>
</dbReference>
<evidence type="ECO:0000259" key="9">
    <source>
        <dbReference type="PROSITE" id="PS50263"/>
    </source>
</evidence>
<keyword evidence="3 8" id="KW-0808">Transferase</keyword>
<dbReference type="EC" id="2.3.1.269" evidence="8"/>
<dbReference type="GO" id="GO:0042158">
    <property type="term" value="P:lipoprotein biosynthetic process"/>
    <property type="evidence" value="ECO:0007669"/>
    <property type="project" value="UniProtKB-UniRule"/>
</dbReference>
<dbReference type="InterPro" id="IPR036526">
    <property type="entry name" value="C-N_Hydrolase_sf"/>
</dbReference>
<comment type="similarity">
    <text evidence="8">Belongs to the CN hydrolase family. Apolipoprotein N-acyltransferase subfamily.</text>
</comment>
<dbReference type="SUPFAM" id="SSF56317">
    <property type="entry name" value="Carbon-nitrogen hydrolase"/>
    <property type="match status" value="1"/>
</dbReference>
<dbReference type="GO" id="GO:0016410">
    <property type="term" value="F:N-acyltransferase activity"/>
    <property type="evidence" value="ECO:0007669"/>
    <property type="project" value="UniProtKB-UniRule"/>
</dbReference>
<feature type="transmembrane region" description="Helical" evidence="8">
    <location>
        <begin position="61"/>
        <end position="80"/>
    </location>
</feature>
<evidence type="ECO:0000256" key="4">
    <source>
        <dbReference type="ARBA" id="ARBA00022692"/>
    </source>
</evidence>
<feature type="transmembrane region" description="Helical" evidence="8">
    <location>
        <begin position="201"/>
        <end position="220"/>
    </location>
</feature>
<keyword evidence="2 8" id="KW-1003">Cell membrane</keyword>
<name>A0A7Y9IET5_9ACTN</name>
<evidence type="ECO:0000256" key="3">
    <source>
        <dbReference type="ARBA" id="ARBA00022679"/>
    </source>
</evidence>
<sequence>MTALLSDRRLSDRRLWWRLVCAIAGGLLLGLAWQPYAVWGAILIGIPLLLIAVHGQRARRAFGLGYAFGLALLTVTIGWIEVLGTWIAALLILFEALFFGLLGVALALVSKLRLWPLWSAFAWTALEFAYSRVPFGGFGWVRLAYAAVDTPLAGFLPLIGVPGVSLLVALAASVFGWLVLRALREHRPRAEWRSFLHAQRRPAVAVLIGFLVVGATGAMFRGLQFEPAAGTGEPLAVGVVQGNVPGRGMDAMGEARSVTNNHLSQTIELTARWRLGQVPEPDFILWPENSTDIDPVLDATTRQVVDSATKVAGKPILVGAVMQGPGPDERQTTGLWWDPQQGILGRYDKRNLVPFGEWIPFRAQLLPLVPILEEVGPQAIPGTRPGVMTIPIGDRIITVGDAVCFELAYDQTIYDTITNGAQVSMVQSNNATYGGTGQIEQQFAITRARAMETRREIAVATTNSVSGFIDRDGNVVRRTQEFTADSFVVEMPVRSAITPAVLIAPWLDRAMALIGLLAAVVGGVGVARFGRLRKTGESPAREPAHT</sequence>
<keyword evidence="6 8" id="KW-0472">Membrane</keyword>
<dbReference type="PROSITE" id="PS50263">
    <property type="entry name" value="CN_HYDROLASE"/>
    <property type="match status" value="1"/>
</dbReference>
<dbReference type="Proteomes" id="UP000569914">
    <property type="component" value="Unassembled WGS sequence"/>
</dbReference>
<comment type="pathway">
    <text evidence="8">Protein modification; lipoprotein biosynthesis (N-acyl transfer).</text>
</comment>
<keyword evidence="5 8" id="KW-1133">Transmembrane helix</keyword>
<evidence type="ECO:0000313" key="11">
    <source>
        <dbReference type="Proteomes" id="UP000569914"/>
    </source>
</evidence>
<feature type="domain" description="CN hydrolase" evidence="9">
    <location>
        <begin position="240"/>
        <end position="493"/>
    </location>
</feature>
<protein>
    <recommendedName>
        <fullName evidence="8">Apolipoprotein N-acyltransferase</fullName>
        <shortName evidence="8">ALP N-acyltransferase</shortName>
        <ecNumber evidence="8">2.3.1.269</ecNumber>
    </recommendedName>
</protein>
<feature type="transmembrane region" description="Helical" evidence="8">
    <location>
        <begin position="155"/>
        <end position="180"/>
    </location>
</feature>
<dbReference type="AlphaFoldDB" id="A0A7Y9IET5"/>
<feature type="transmembrane region" description="Helical" evidence="8">
    <location>
        <begin position="15"/>
        <end position="31"/>
    </location>
</feature>
<evidence type="ECO:0000313" key="10">
    <source>
        <dbReference type="EMBL" id="NYE75618.1"/>
    </source>
</evidence>
<dbReference type="InterPro" id="IPR045378">
    <property type="entry name" value="LNT_N"/>
</dbReference>
<evidence type="ECO:0000256" key="8">
    <source>
        <dbReference type="HAMAP-Rule" id="MF_01148"/>
    </source>
</evidence>
<dbReference type="Pfam" id="PF20154">
    <property type="entry name" value="LNT_N"/>
    <property type="match status" value="1"/>
</dbReference>
<keyword evidence="11" id="KW-1185">Reference proteome</keyword>
<dbReference type="RefSeq" id="WP_179758096.1">
    <property type="nucleotide sequence ID" value="NZ_JACCBU010000001.1"/>
</dbReference>
<evidence type="ECO:0000256" key="5">
    <source>
        <dbReference type="ARBA" id="ARBA00022989"/>
    </source>
</evidence>
<organism evidence="10 11">
    <name type="scientific">Microlunatus parietis</name>
    <dbReference type="NCBI Taxonomy" id="682979"/>
    <lineage>
        <taxon>Bacteria</taxon>
        <taxon>Bacillati</taxon>
        <taxon>Actinomycetota</taxon>
        <taxon>Actinomycetes</taxon>
        <taxon>Propionibacteriales</taxon>
        <taxon>Propionibacteriaceae</taxon>
        <taxon>Microlunatus</taxon>
    </lineage>
</organism>
<evidence type="ECO:0000256" key="7">
    <source>
        <dbReference type="ARBA" id="ARBA00023315"/>
    </source>
</evidence>
<comment type="function">
    <text evidence="8">Catalyzes the phospholipid dependent N-acylation of the N-terminal cysteine of apolipoprotein, the last step in lipoprotein maturation.</text>
</comment>
<evidence type="ECO:0000256" key="6">
    <source>
        <dbReference type="ARBA" id="ARBA00023136"/>
    </source>
</evidence>
<feature type="transmembrane region" description="Helical" evidence="8">
    <location>
        <begin position="86"/>
        <end position="108"/>
    </location>
</feature>
<gene>
    <name evidence="8" type="primary">lnt</name>
    <name evidence="10" type="ORF">BKA15_006947</name>
</gene>
<dbReference type="UniPathway" id="UPA00666"/>
<proteinExistence type="inferred from homology"/>
<comment type="catalytic activity">
    <reaction evidence="8">
        <text>N-terminal S-1,2-diacyl-sn-glyceryl-L-cysteinyl-[lipoprotein] + a glycerophospholipid = N-acyl-S-1,2-diacyl-sn-glyceryl-L-cysteinyl-[lipoprotein] + a 2-acyl-sn-glycero-3-phospholipid + H(+)</text>
        <dbReference type="Rhea" id="RHEA:48228"/>
        <dbReference type="Rhea" id="RHEA-COMP:14681"/>
        <dbReference type="Rhea" id="RHEA-COMP:14684"/>
        <dbReference type="ChEBI" id="CHEBI:15378"/>
        <dbReference type="ChEBI" id="CHEBI:136912"/>
        <dbReference type="ChEBI" id="CHEBI:140656"/>
        <dbReference type="ChEBI" id="CHEBI:140657"/>
        <dbReference type="ChEBI" id="CHEBI:140660"/>
        <dbReference type="EC" id="2.3.1.269"/>
    </reaction>
</comment>
<accession>A0A7Y9IET5</accession>
<comment type="subcellular location">
    <subcellularLocation>
        <location evidence="1 8">Cell membrane</location>
        <topology evidence="1 8">Multi-pass membrane protein</topology>
    </subcellularLocation>
</comment>
<dbReference type="PANTHER" id="PTHR38686">
    <property type="entry name" value="APOLIPOPROTEIN N-ACYLTRANSFERASE"/>
    <property type="match status" value="1"/>
</dbReference>
<dbReference type="CDD" id="cd07571">
    <property type="entry name" value="ALP_N-acyl_transferase"/>
    <property type="match status" value="1"/>
</dbReference>
<keyword evidence="7 8" id="KW-0012">Acyltransferase</keyword>
<feature type="transmembrane region" description="Helical" evidence="8">
    <location>
        <begin position="37"/>
        <end position="54"/>
    </location>
</feature>
<dbReference type="PANTHER" id="PTHR38686:SF1">
    <property type="entry name" value="APOLIPOPROTEIN N-ACYLTRANSFERASE"/>
    <property type="match status" value="1"/>
</dbReference>
<dbReference type="EMBL" id="JACCBU010000001">
    <property type="protein sequence ID" value="NYE75618.1"/>
    <property type="molecule type" value="Genomic_DNA"/>
</dbReference>
<feature type="transmembrane region" description="Helical" evidence="8">
    <location>
        <begin position="510"/>
        <end position="529"/>
    </location>
</feature>
<keyword evidence="10" id="KW-0449">Lipoprotein</keyword>
<comment type="caution">
    <text evidence="10">The sequence shown here is derived from an EMBL/GenBank/DDBJ whole genome shotgun (WGS) entry which is preliminary data.</text>
</comment>
<dbReference type="Pfam" id="PF00795">
    <property type="entry name" value="CN_hydrolase"/>
    <property type="match status" value="1"/>
</dbReference>
<dbReference type="GO" id="GO:0005886">
    <property type="term" value="C:plasma membrane"/>
    <property type="evidence" value="ECO:0007669"/>
    <property type="project" value="UniProtKB-SubCell"/>
</dbReference>
<evidence type="ECO:0000256" key="2">
    <source>
        <dbReference type="ARBA" id="ARBA00022475"/>
    </source>
</evidence>
<keyword evidence="4 8" id="KW-0812">Transmembrane</keyword>